<dbReference type="AlphaFoldDB" id="A0A3D8VN41"/>
<dbReference type="EMBL" id="QTLC01000041">
    <property type="protein sequence ID" value="RDY70816.1"/>
    <property type="molecule type" value="Genomic_DNA"/>
</dbReference>
<evidence type="ECO:0008006" key="4">
    <source>
        <dbReference type="Google" id="ProtNLM"/>
    </source>
</evidence>
<accession>A0A3D8VN41</accession>
<reference evidence="2 3" key="1">
    <citation type="submission" date="2018-08" db="EMBL/GenBank/DDBJ databases">
        <title>Genome sequence of strict halophilic Halobacillus trueperi SS1 isolated from Lunsu, a salty water body of North West Himalayas.</title>
        <authorList>
            <person name="Gupta S."/>
            <person name="Sharma P."/>
            <person name="Dev K."/>
            <person name="Baumler D."/>
            <person name="Sourirajan A."/>
        </authorList>
    </citation>
    <scope>NUCLEOTIDE SEQUENCE [LARGE SCALE GENOMIC DNA]</scope>
    <source>
        <strain evidence="2 3">SS1</strain>
    </source>
</reference>
<proteinExistence type="predicted"/>
<keyword evidence="1" id="KW-0472">Membrane</keyword>
<dbReference type="Proteomes" id="UP000257032">
    <property type="component" value="Unassembled WGS sequence"/>
</dbReference>
<gene>
    <name evidence="2" type="ORF">DXT76_11385</name>
</gene>
<comment type="caution">
    <text evidence="2">The sequence shown here is derived from an EMBL/GenBank/DDBJ whole genome shotgun (WGS) entry which is preliminary data.</text>
</comment>
<evidence type="ECO:0000313" key="3">
    <source>
        <dbReference type="Proteomes" id="UP000257032"/>
    </source>
</evidence>
<keyword evidence="1" id="KW-1133">Transmembrane helix</keyword>
<evidence type="ECO:0000256" key="1">
    <source>
        <dbReference type="SAM" id="Phobius"/>
    </source>
</evidence>
<feature type="transmembrane region" description="Helical" evidence="1">
    <location>
        <begin position="18"/>
        <end position="36"/>
    </location>
</feature>
<sequence>MNYKYSNTELWRKKARGSLFNIIVSLLPAGLSLYLHGRIDSFIVFGSGVVFLLGLWQMLHYYKMPERDYVRVEDDILDIRIGIADPNTRLADEEIKRIQQMDDVISIKSDKGEEENIYLENLSDEDAASLLDELKHQYGNRMHTKNHPA</sequence>
<protein>
    <recommendedName>
        <fullName evidence="4">DUF304 domain-containing protein</fullName>
    </recommendedName>
</protein>
<keyword evidence="1" id="KW-0812">Transmembrane</keyword>
<feature type="transmembrane region" description="Helical" evidence="1">
    <location>
        <begin position="42"/>
        <end position="62"/>
    </location>
</feature>
<dbReference type="RefSeq" id="WP_115894237.1">
    <property type="nucleotide sequence ID" value="NZ_QTLC01000041.1"/>
</dbReference>
<name>A0A3D8VN41_9BACI</name>
<evidence type="ECO:0000313" key="2">
    <source>
        <dbReference type="EMBL" id="RDY70816.1"/>
    </source>
</evidence>
<organism evidence="2 3">
    <name type="scientific">Halobacillus trueperi</name>
    <dbReference type="NCBI Taxonomy" id="156205"/>
    <lineage>
        <taxon>Bacteria</taxon>
        <taxon>Bacillati</taxon>
        <taxon>Bacillota</taxon>
        <taxon>Bacilli</taxon>
        <taxon>Bacillales</taxon>
        <taxon>Bacillaceae</taxon>
        <taxon>Halobacillus</taxon>
    </lineage>
</organism>